<keyword evidence="1" id="KW-1133">Transmembrane helix</keyword>
<organism evidence="2 3">
    <name type="scientific">Pseudoduganella flava</name>
    <dbReference type="NCBI Taxonomy" id="871742"/>
    <lineage>
        <taxon>Bacteria</taxon>
        <taxon>Pseudomonadati</taxon>
        <taxon>Pseudomonadota</taxon>
        <taxon>Betaproteobacteria</taxon>
        <taxon>Burkholderiales</taxon>
        <taxon>Oxalobacteraceae</taxon>
        <taxon>Telluria group</taxon>
        <taxon>Pseudoduganella</taxon>
    </lineage>
</organism>
<proteinExistence type="predicted"/>
<keyword evidence="1" id="KW-0812">Transmembrane</keyword>
<dbReference type="EMBL" id="CP046904">
    <property type="protein sequence ID" value="QGZ40204.1"/>
    <property type="molecule type" value="Genomic_DNA"/>
</dbReference>
<protein>
    <submittedName>
        <fullName evidence="2">Uncharacterized protein</fullName>
    </submittedName>
</protein>
<sequence>MTTFIASPAADSPVRLSGTIRHYRVTRDTASFFFTQSDQSKFGAIAVAASLAGLGGQAMATAANATSLEEEADFVQFRIDGVELKGWLWRSPFKEGDVVDVAAEWRDDHYEVLGVVRLADRTIALYPHCTRGRRTHVKNAMKWWFYVSLFFDIGMVALSAMLNTPVVEYWTGAFEDGFGWFMGGMHVVIAIAVYSMTKQWMPFVRVAEKVFQTLGLPNPAGVDLVKWSKGKHKPEDSFEYGAMFFRY</sequence>
<accession>A0ABX6FTJ1</accession>
<evidence type="ECO:0000313" key="3">
    <source>
        <dbReference type="Proteomes" id="UP000437862"/>
    </source>
</evidence>
<keyword evidence="3" id="KW-1185">Reference proteome</keyword>
<gene>
    <name evidence="2" type="ORF">GO485_14880</name>
</gene>
<reference evidence="2 3" key="1">
    <citation type="submission" date="2019-12" db="EMBL/GenBank/DDBJ databases">
        <title>Draft Genome Sequences of Six Type Strains of the Genus Massilia.</title>
        <authorList>
            <person name="Miess H."/>
            <person name="Frediansyah A."/>
            <person name="Goeker M."/>
            <person name="Gross H."/>
        </authorList>
    </citation>
    <scope>NUCLEOTIDE SEQUENCE [LARGE SCALE GENOMIC DNA]</scope>
    <source>
        <strain evidence="2 3">DSM 26639</strain>
    </source>
</reference>
<feature type="transmembrane region" description="Helical" evidence="1">
    <location>
        <begin position="143"/>
        <end position="162"/>
    </location>
</feature>
<feature type="transmembrane region" description="Helical" evidence="1">
    <location>
        <begin position="177"/>
        <end position="196"/>
    </location>
</feature>
<dbReference type="RefSeq" id="WP_145880320.1">
    <property type="nucleotide sequence ID" value="NZ_CP046904.1"/>
</dbReference>
<evidence type="ECO:0000256" key="1">
    <source>
        <dbReference type="SAM" id="Phobius"/>
    </source>
</evidence>
<dbReference type="InterPro" id="IPR048130">
    <property type="entry name" value="T6SS_ExIF-like"/>
</dbReference>
<name>A0ABX6FTJ1_9BURK</name>
<dbReference type="NCBIfam" id="NF041560">
    <property type="entry name" value="T6SS_Burk_ExIF"/>
    <property type="match status" value="1"/>
</dbReference>
<keyword evidence="1" id="KW-0472">Membrane</keyword>
<evidence type="ECO:0000313" key="2">
    <source>
        <dbReference type="EMBL" id="QGZ40204.1"/>
    </source>
</evidence>
<dbReference type="Proteomes" id="UP000437862">
    <property type="component" value="Chromosome"/>
</dbReference>